<feature type="transmembrane region" description="Helical" evidence="6">
    <location>
        <begin position="420"/>
        <end position="446"/>
    </location>
</feature>
<protein>
    <submittedName>
        <fullName evidence="8">MFS multidrug transporter</fullName>
    </submittedName>
</protein>
<evidence type="ECO:0000256" key="5">
    <source>
        <dbReference type="SAM" id="MobiDB-lite"/>
    </source>
</evidence>
<gene>
    <name evidence="8" type="ORF">PG991_000867</name>
</gene>
<feature type="transmembrane region" description="Helical" evidence="6">
    <location>
        <begin position="458"/>
        <end position="478"/>
    </location>
</feature>
<comment type="caution">
    <text evidence="8">The sequence shown here is derived from an EMBL/GenBank/DDBJ whole genome shotgun (WGS) entry which is preliminary data.</text>
</comment>
<feature type="transmembrane region" description="Helical" evidence="6">
    <location>
        <begin position="597"/>
        <end position="617"/>
    </location>
</feature>
<keyword evidence="4 6" id="KW-0472">Membrane</keyword>
<feature type="transmembrane region" description="Helical" evidence="6">
    <location>
        <begin position="227"/>
        <end position="245"/>
    </location>
</feature>
<evidence type="ECO:0000313" key="9">
    <source>
        <dbReference type="Proteomes" id="UP001396898"/>
    </source>
</evidence>
<accession>A0ABR1SUJ7</accession>
<reference evidence="8 9" key="1">
    <citation type="submission" date="2023-01" db="EMBL/GenBank/DDBJ databases">
        <title>Analysis of 21 Apiospora genomes using comparative genomics revels a genus with tremendous synthesis potential of carbohydrate active enzymes and secondary metabolites.</title>
        <authorList>
            <person name="Sorensen T."/>
        </authorList>
    </citation>
    <scope>NUCLEOTIDE SEQUENCE [LARGE SCALE GENOMIC DNA]</scope>
    <source>
        <strain evidence="8 9">CBS 20057</strain>
    </source>
</reference>
<dbReference type="EMBL" id="JAQQWI010000002">
    <property type="protein sequence ID" value="KAK8037521.1"/>
    <property type="molecule type" value="Genomic_DNA"/>
</dbReference>
<proteinExistence type="predicted"/>
<organism evidence="8 9">
    <name type="scientific">Apiospora marii</name>
    <dbReference type="NCBI Taxonomy" id="335849"/>
    <lineage>
        <taxon>Eukaryota</taxon>
        <taxon>Fungi</taxon>
        <taxon>Dikarya</taxon>
        <taxon>Ascomycota</taxon>
        <taxon>Pezizomycotina</taxon>
        <taxon>Sordariomycetes</taxon>
        <taxon>Xylariomycetidae</taxon>
        <taxon>Amphisphaeriales</taxon>
        <taxon>Apiosporaceae</taxon>
        <taxon>Apiospora</taxon>
    </lineage>
</organism>
<feature type="region of interest" description="Disordered" evidence="5">
    <location>
        <begin position="136"/>
        <end position="156"/>
    </location>
</feature>
<comment type="subcellular location">
    <subcellularLocation>
        <location evidence="1">Membrane</location>
        <topology evidence="1">Multi-pass membrane protein</topology>
    </subcellularLocation>
</comment>
<dbReference type="PANTHER" id="PTHR23502">
    <property type="entry name" value="MAJOR FACILITATOR SUPERFAMILY"/>
    <property type="match status" value="1"/>
</dbReference>
<dbReference type="Pfam" id="PF07690">
    <property type="entry name" value="MFS_1"/>
    <property type="match status" value="1"/>
</dbReference>
<feature type="transmembrane region" description="Helical" evidence="6">
    <location>
        <begin position="345"/>
        <end position="364"/>
    </location>
</feature>
<dbReference type="Gene3D" id="1.20.1250.20">
    <property type="entry name" value="MFS general substrate transporter like domains"/>
    <property type="match status" value="1"/>
</dbReference>
<evidence type="ECO:0000256" key="3">
    <source>
        <dbReference type="ARBA" id="ARBA00022989"/>
    </source>
</evidence>
<feature type="transmembrane region" description="Helical" evidence="6">
    <location>
        <begin position="187"/>
        <end position="207"/>
    </location>
</feature>
<evidence type="ECO:0000256" key="2">
    <source>
        <dbReference type="ARBA" id="ARBA00022692"/>
    </source>
</evidence>
<dbReference type="InterPro" id="IPR020846">
    <property type="entry name" value="MFS_dom"/>
</dbReference>
<evidence type="ECO:0000313" key="8">
    <source>
        <dbReference type="EMBL" id="KAK8037521.1"/>
    </source>
</evidence>
<dbReference type="Proteomes" id="UP001396898">
    <property type="component" value="Unassembled WGS sequence"/>
</dbReference>
<evidence type="ECO:0000256" key="4">
    <source>
        <dbReference type="ARBA" id="ARBA00023136"/>
    </source>
</evidence>
<evidence type="ECO:0000256" key="1">
    <source>
        <dbReference type="ARBA" id="ARBA00004141"/>
    </source>
</evidence>
<name>A0ABR1SUJ7_9PEZI</name>
<feature type="compositionally biased region" description="Acidic residues" evidence="5">
    <location>
        <begin position="142"/>
        <end position="155"/>
    </location>
</feature>
<dbReference type="PANTHER" id="PTHR23502:SF12">
    <property type="entry name" value="MULTIDRUG TRANSPORTER, PUTATIVE (AFU_ORTHOLOGUE AFUA_1G06440)-RELATED"/>
    <property type="match status" value="1"/>
</dbReference>
<evidence type="ECO:0000259" key="7">
    <source>
        <dbReference type="PROSITE" id="PS50850"/>
    </source>
</evidence>
<feature type="transmembrane region" description="Helical" evidence="6">
    <location>
        <begin position="499"/>
        <end position="520"/>
    </location>
</feature>
<keyword evidence="2 6" id="KW-0812">Transmembrane</keyword>
<keyword evidence="3 6" id="KW-1133">Transmembrane helix</keyword>
<keyword evidence="9" id="KW-1185">Reference proteome</keyword>
<dbReference type="SUPFAM" id="SSF103473">
    <property type="entry name" value="MFS general substrate transporter"/>
    <property type="match status" value="1"/>
</dbReference>
<dbReference type="InterPro" id="IPR011701">
    <property type="entry name" value="MFS"/>
</dbReference>
<dbReference type="PROSITE" id="PS50850">
    <property type="entry name" value="MFS"/>
    <property type="match status" value="1"/>
</dbReference>
<evidence type="ECO:0000256" key="6">
    <source>
        <dbReference type="SAM" id="Phobius"/>
    </source>
</evidence>
<feature type="domain" description="Major facilitator superfamily (MFS) profile" evidence="7">
    <location>
        <begin position="185"/>
        <end position="621"/>
    </location>
</feature>
<feature type="transmembrane region" description="Helical" evidence="6">
    <location>
        <begin position="532"/>
        <end position="560"/>
    </location>
</feature>
<feature type="transmembrane region" description="Helical" evidence="6">
    <location>
        <begin position="572"/>
        <end position="591"/>
    </location>
</feature>
<sequence length="641" mass="70241">MAQLKSPTLSYAPERGRDFAPPGVLETNKRATRRSSAFRESWLFRQSTHRAWRSSFRIPGGSGGGGGRAALGDLNKRTSMFNTMAQQLDQIFYQQSALPEEWFFEIPDYNFADLGEIKDKRRRSSYVFYRESWDENEKGVQEEEEEEEDDDDDYVADPKKDLQGFKVNFAPGHDPANPKCWSTAYKMVIVAGFAYTALSTGIYSTAYSSGIAEMSQELHIADPTLPSLGISLYLVGLAFGALIMAPLSETFGRRPMYIAGMSTFVALIPVAALANSFTAVLLARFFGAVAGSVMLSNVAGSIIDIIEPGYLPLALSVYNFGPLNGPVLGPLVGGFLVQGFGFRSLSWLSFITCALGAIFIMTIPETYRPVLLRKLAAQRRAEQKDDRFWSEHDADGQLPLARRVRTAVSRPFVLSFTQPVLMFWNVYVSVIYAIAQLAFIAFPIVFTQIRGWSTALSGLAFVGIFVGIALVLLLSPLLRRLVNNPRLHPKNPDTGRPEPEASVSIVCIGAVLAPVGQLWFALTSLPVEVPFYWSVLAGLPFGFGFALVFIYGTGYVSAVFGIYATSASAGNLVFRSLLGAALVFGGKPLYAALTPRTAGIVIGLVELALAPIPFIFYKYGKSIRQRSALIRELEAKARQST</sequence>
<feature type="region of interest" description="Disordered" evidence="5">
    <location>
        <begin position="1"/>
        <end position="22"/>
    </location>
</feature>
<dbReference type="InterPro" id="IPR036259">
    <property type="entry name" value="MFS_trans_sf"/>
</dbReference>
<feature type="transmembrane region" description="Helical" evidence="6">
    <location>
        <begin position="257"/>
        <end position="286"/>
    </location>
</feature>